<dbReference type="RefSeq" id="WP_281878702.1">
    <property type="nucleotide sequence ID" value="NZ_AP026976.1"/>
</dbReference>
<gene>
    <name evidence="2" type="ORF">IFM12276_16760</name>
</gene>
<keyword evidence="3" id="KW-1185">Reference proteome</keyword>
<protein>
    <recommendedName>
        <fullName evidence="4">Tetratricopeptide repeat protein</fullName>
    </recommendedName>
</protein>
<evidence type="ECO:0008006" key="4">
    <source>
        <dbReference type="Google" id="ProtNLM"/>
    </source>
</evidence>
<reference evidence="2 3" key="1">
    <citation type="submission" date="2022-11" db="EMBL/GenBank/DDBJ databases">
        <title>Genome Sequencing of Nocardia sp. ON39_IFM12276 and assembly.</title>
        <authorList>
            <person name="Shimojima M."/>
            <person name="Toyokawa M."/>
            <person name="Uesaka K."/>
        </authorList>
    </citation>
    <scope>NUCLEOTIDE SEQUENCE [LARGE SCALE GENOMIC DNA]</scope>
    <source>
        <strain evidence="2 3">IFM 12276</strain>
    </source>
</reference>
<name>A0ABM8CUK2_9NOCA</name>
<evidence type="ECO:0000313" key="2">
    <source>
        <dbReference type="EMBL" id="BDT98647.1"/>
    </source>
</evidence>
<feature type="transmembrane region" description="Helical" evidence="1">
    <location>
        <begin position="21"/>
        <end position="44"/>
    </location>
</feature>
<feature type="transmembrane region" description="Helical" evidence="1">
    <location>
        <begin position="50"/>
        <end position="77"/>
    </location>
</feature>
<sequence length="166" mass="18160">MSGSERDDHKGGGEVVKVVAFIAALILVLGFYFLLLGRIALGLIGSGEVAAIVIGVGVLILPLLGVWIVVATVRAALAHQHLARRIHDEGLELDTSALPRLPSGRIQRAAADELFATVKAEWEADPDNWRVSYRLARAYDYAGDRIRARETMRRAVALERHERDTA</sequence>
<proteinExistence type="predicted"/>
<evidence type="ECO:0000313" key="3">
    <source>
        <dbReference type="Proteomes" id="UP001317870"/>
    </source>
</evidence>
<evidence type="ECO:0000256" key="1">
    <source>
        <dbReference type="SAM" id="Phobius"/>
    </source>
</evidence>
<keyword evidence="1" id="KW-0472">Membrane</keyword>
<accession>A0ABM8CUK2</accession>
<keyword evidence="1" id="KW-0812">Transmembrane</keyword>
<dbReference type="Proteomes" id="UP001317870">
    <property type="component" value="Chromosome"/>
</dbReference>
<dbReference type="EMBL" id="AP026978">
    <property type="protein sequence ID" value="BDT98647.1"/>
    <property type="molecule type" value="Genomic_DNA"/>
</dbReference>
<organism evidence="2 3">
    <name type="scientific">Nocardia sputorum</name>
    <dbReference type="NCBI Taxonomy" id="2984338"/>
    <lineage>
        <taxon>Bacteria</taxon>
        <taxon>Bacillati</taxon>
        <taxon>Actinomycetota</taxon>
        <taxon>Actinomycetes</taxon>
        <taxon>Mycobacteriales</taxon>
        <taxon>Nocardiaceae</taxon>
        <taxon>Nocardia</taxon>
    </lineage>
</organism>
<keyword evidence="1" id="KW-1133">Transmembrane helix</keyword>